<sequence length="356" mass="40216">MTNHVGSGNWIGSGGLLDKGIRNIEFMANDTVPALVHRTSKIGFNRRDIKIEFGLSPRMTFSLHVPSYSSFTEKIDWDLSVEVDSLKTNLDSLMEFYYPNKSSSGLGDATLGMNILLYGFPSWTGKEPFSVYAGVGLRLPSAKRLGPYRASVKDTTGRPSQFNELPIGNGLARYSLSLFGEFFKYFNERLVNITWRIERAKYSREVVNTPVSFLWGIETNPDSIIAMIGKTYLRQLGDELLLSATGKLELWPDRVSITGGINSIKTQKDFVFSNDSTWNSWMVSRKLSSNGKTVHDTRKTQIRQYVLVTLHNVHPTKSIGPVQFDIEFGASFPYFTRHTYSFASAWLGMQAYFQAW</sequence>
<proteinExistence type="predicted"/>
<evidence type="ECO:0000313" key="2">
    <source>
        <dbReference type="EMBL" id="CUV09828.1"/>
    </source>
</evidence>
<reference evidence="2" key="1">
    <citation type="submission" date="2015-10" db="EMBL/GenBank/DDBJ databases">
        <authorList>
            <person name="Gilbert D.G."/>
        </authorList>
    </citation>
    <scope>NUCLEOTIDE SEQUENCE</scope>
</reference>
<protein>
    <submittedName>
        <fullName evidence="2">Uncharacterized protein</fullName>
    </submittedName>
</protein>
<gene>
    <name evidence="1" type="ORF">MGWOODY_Mmi1244</name>
    <name evidence="2" type="ORF">MGWOODY_Mmi1252</name>
</gene>
<organism evidence="2">
    <name type="scientific">hydrothermal vent metagenome</name>
    <dbReference type="NCBI Taxonomy" id="652676"/>
    <lineage>
        <taxon>unclassified sequences</taxon>
        <taxon>metagenomes</taxon>
        <taxon>ecological metagenomes</taxon>
    </lineage>
</organism>
<evidence type="ECO:0000313" key="1">
    <source>
        <dbReference type="EMBL" id="CUV09820.1"/>
    </source>
</evidence>
<dbReference type="AlphaFoldDB" id="A0A160VGJ4"/>
<name>A0A160VGJ4_9ZZZZ</name>
<accession>A0A160VGJ4</accession>
<dbReference type="EMBL" id="FAXC01000308">
    <property type="protein sequence ID" value="CUV09820.1"/>
    <property type="molecule type" value="Genomic_DNA"/>
</dbReference>
<dbReference type="EMBL" id="FAXC01000308">
    <property type="protein sequence ID" value="CUV09828.1"/>
    <property type="molecule type" value="Genomic_DNA"/>
</dbReference>